<feature type="region of interest" description="Disordered" evidence="1">
    <location>
        <begin position="1"/>
        <end position="52"/>
    </location>
</feature>
<feature type="compositionally biased region" description="Acidic residues" evidence="1">
    <location>
        <begin position="1"/>
        <end position="10"/>
    </location>
</feature>
<sequence>MTDDEGDASEELGKTGEKMGGIADRFGASTDTTDTIETSETGNTTDTLAPGDEGFVLREDWNGRTIYLSDDDVDELDIRYSEVNVEWQREDGEQLPKNEKFYPEVIRAGLSGTSIEEELGLKD</sequence>
<dbReference type="Pfam" id="PF26492">
    <property type="entry name" value="DUF8160"/>
    <property type="match status" value="1"/>
</dbReference>
<keyword evidence="4" id="KW-1185">Reference proteome</keyword>
<accession>A0A0M9ARF7</accession>
<name>A0A0M9ARF7_9EURY</name>
<evidence type="ECO:0000313" key="4">
    <source>
        <dbReference type="Proteomes" id="UP000037747"/>
    </source>
</evidence>
<protein>
    <recommendedName>
        <fullName evidence="2">DUF8160 domain-containing protein</fullName>
    </recommendedName>
</protein>
<dbReference type="InterPro" id="IPR058474">
    <property type="entry name" value="DUF8160"/>
</dbReference>
<feature type="domain" description="DUF8160" evidence="2">
    <location>
        <begin position="1"/>
        <end position="111"/>
    </location>
</feature>
<dbReference type="RefSeq" id="WP_053770049.1">
    <property type="nucleotide sequence ID" value="NZ_LIST01000001.1"/>
</dbReference>
<evidence type="ECO:0000313" key="3">
    <source>
        <dbReference type="EMBL" id="KOX97347.1"/>
    </source>
</evidence>
<dbReference type="OrthoDB" id="240542at2157"/>
<organism evidence="3 4">
    <name type="scientific">Halorubrum tropicale</name>
    <dbReference type="NCBI Taxonomy" id="1765655"/>
    <lineage>
        <taxon>Archaea</taxon>
        <taxon>Methanobacteriati</taxon>
        <taxon>Methanobacteriota</taxon>
        <taxon>Stenosarchaea group</taxon>
        <taxon>Halobacteria</taxon>
        <taxon>Halobacteriales</taxon>
        <taxon>Haloferacaceae</taxon>
        <taxon>Halorubrum</taxon>
    </lineage>
</organism>
<proteinExistence type="predicted"/>
<feature type="compositionally biased region" description="Low complexity" evidence="1">
    <location>
        <begin position="29"/>
        <end position="47"/>
    </location>
</feature>
<dbReference type="Proteomes" id="UP000037747">
    <property type="component" value="Unassembled WGS sequence"/>
</dbReference>
<gene>
    <name evidence="3" type="ORF">AMR74_00060</name>
</gene>
<evidence type="ECO:0000259" key="2">
    <source>
        <dbReference type="Pfam" id="PF26492"/>
    </source>
</evidence>
<comment type="caution">
    <text evidence="3">The sequence shown here is derived from an EMBL/GenBank/DDBJ whole genome shotgun (WGS) entry which is preliminary data.</text>
</comment>
<dbReference type="AlphaFoldDB" id="A0A0M9ARF7"/>
<dbReference type="PATRIC" id="fig|1705389.3.peg.229"/>
<evidence type="ECO:0000256" key="1">
    <source>
        <dbReference type="SAM" id="MobiDB-lite"/>
    </source>
</evidence>
<reference evidence="3 4" key="1">
    <citation type="submission" date="2015-08" db="EMBL/GenBank/DDBJ databases">
        <title>Genomes of Isolates from Cabo Rojo, PR.</title>
        <authorList>
            <person name="Sanchez-Nieves R.L."/>
            <person name="Montalvo-Rodriguez R."/>
        </authorList>
    </citation>
    <scope>NUCLEOTIDE SEQUENCE [LARGE SCALE GENOMIC DNA]</scope>
    <source>
        <strain evidence="3 4">5</strain>
    </source>
</reference>
<dbReference type="EMBL" id="LIST01000001">
    <property type="protein sequence ID" value="KOX97347.1"/>
    <property type="molecule type" value="Genomic_DNA"/>
</dbReference>